<dbReference type="RefSeq" id="WP_081127244.1">
    <property type="nucleotide sequence ID" value="NZ_DAHXOC010000027.1"/>
</dbReference>
<dbReference type="SUPFAM" id="SSF54523">
    <property type="entry name" value="Pili subunits"/>
    <property type="match status" value="1"/>
</dbReference>
<dbReference type="PANTHER" id="PTHR30093">
    <property type="entry name" value="GENERAL SECRETION PATHWAY PROTEIN G"/>
    <property type="match status" value="1"/>
</dbReference>
<accession>A0A4S3KHT6</accession>
<dbReference type="AlphaFoldDB" id="A0A4S3KHT6"/>
<evidence type="ECO:0000256" key="1">
    <source>
        <dbReference type="ARBA" id="ARBA00005233"/>
    </source>
</evidence>
<protein>
    <submittedName>
        <fullName evidence="5">Pilus assembly protein PilA</fullName>
    </submittedName>
</protein>
<dbReference type="Proteomes" id="UP000307749">
    <property type="component" value="Unassembled WGS sequence"/>
</dbReference>
<comment type="similarity">
    <text evidence="1 3">Belongs to the N-Me-Phe pilin family.</text>
</comment>
<evidence type="ECO:0000256" key="3">
    <source>
        <dbReference type="RuleBase" id="RU000389"/>
    </source>
</evidence>
<keyword evidence="6" id="KW-1185">Reference proteome</keyword>
<evidence type="ECO:0000256" key="2">
    <source>
        <dbReference type="ARBA" id="ARBA00022481"/>
    </source>
</evidence>
<reference evidence="5 6" key="1">
    <citation type="submission" date="2017-02" db="EMBL/GenBank/DDBJ databases">
        <title>Whole genome sequencing of Metallibacterium scheffleri DSM 24874 (T).</title>
        <authorList>
            <person name="Kumar S."/>
            <person name="Patil P."/>
            <person name="Patil P.B."/>
        </authorList>
    </citation>
    <scope>NUCLEOTIDE SEQUENCE [LARGE SCALE GENOMIC DNA]</scope>
    <source>
        <strain evidence="5 6">DSM 24874</strain>
    </source>
</reference>
<sequence>MTRKRGFTLIELMIVVAIIGILAAIAIPAYQNYIIRAQTTEAFSLASFVKPKIVEYYRQFGHFPADNRAAGVPPAGSIIGIYVGAVNVDHGAINVRFRDKDINIALQGQVLSLRPLVVKGSPQSPMAWACGDAEAPSGMAPIGKNRTTLKLMYLPSSCRNP</sequence>
<keyword evidence="4" id="KW-0812">Transmembrane</keyword>
<dbReference type="GO" id="GO:0043107">
    <property type="term" value="P:type IV pilus-dependent motility"/>
    <property type="evidence" value="ECO:0007669"/>
    <property type="project" value="TreeGrafter"/>
</dbReference>
<evidence type="ECO:0000313" key="5">
    <source>
        <dbReference type="EMBL" id="THD08226.1"/>
    </source>
</evidence>
<dbReference type="EMBL" id="MWQO01000051">
    <property type="protein sequence ID" value="THD08226.1"/>
    <property type="molecule type" value="Genomic_DNA"/>
</dbReference>
<organism evidence="5 6">
    <name type="scientific">Metallibacterium scheffleri</name>
    <dbReference type="NCBI Taxonomy" id="993689"/>
    <lineage>
        <taxon>Bacteria</taxon>
        <taxon>Pseudomonadati</taxon>
        <taxon>Pseudomonadota</taxon>
        <taxon>Gammaproteobacteria</taxon>
        <taxon>Lysobacterales</taxon>
        <taxon>Rhodanobacteraceae</taxon>
        <taxon>Metallibacterium</taxon>
    </lineage>
</organism>
<gene>
    <name evidence="5" type="ORF">B1806_13555</name>
</gene>
<feature type="transmembrane region" description="Helical" evidence="4">
    <location>
        <begin position="12"/>
        <end position="30"/>
    </location>
</feature>
<name>A0A4S3KHT6_9GAMM</name>
<dbReference type="InterPro" id="IPR001082">
    <property type="entry name" value="Pilin"/>
</dbReference>
<keyword evidence="4" id="KW-1133">Transmembrane helix</keyword>
<dbReference type="STRING" id="993689.GCA_002077135_01955"/>
<dbReference type="InterPro" id="IPR045584">
    <property type="entry name" value="Pilin-like"/>
</dbReference>
<dbReference type="InterPro" id="IPR012902">
    <property type="entry name" value="N_methyl_site"/>
</dbReference>
<proteinExistence type="inferred from homology"/>
<dbReference type="OrthoDB" id="115249at2"/>
<evidence type="ECO:0000313" key="6">
    <source>
        <dbReference type="Proteomes" id="UP000307749"/>
    </source>
</evidence>
<dbReference type="GO" id="GO:0007155">
    <property type="term" value="P:cell adhesion"/>
    <property type="evidence" value="ECO:0007669"/>
    <property type="project" value="InterPro"/>
</dbReference>
<evidence type="ECO:0000256" key="4">
    <source>
        <dbReference type="SAM" id="Phobius"/>
    </source>
</evidence>
<dbReference type="PROSITE" id="PS00409">
    <property type="entry name" value="PROKAR_NTER_METHYL"/>
    <property type="match status" value="1"/>
</dbReference>
<dbReference type="GO" id="GO:0044096">
    <property type="term" value="C:type IV pilus"/>
    <property type="evidence" value="ECO:0007669"/>
    <property type="project" value="TreeGrafter"/>
</dbReference>
<keyword evidence="4" id="KW-0472">Membrane</keyword>
<dbReference type="Pfam" id="PF00114">
    <property type="entry name" value="Pilin"/>
    <property type="match status" value="1"/>
</dbReference>
<dbReference type="PANTHER" id="PTHR30093:SF34">
    <property type="entry name" value="PREPILIN PEPTIDASE-DEPENDENT PROTEIN D"/>
    <property type="match status" value="1"/>
</dbReference>
<keyword evidence="3" id="KW-0281">Fimbrium</keyword>
<keyword evidence="2" id="KW-0488">Methylation</keyword>
<comment type="caution">
    <text evidence="5">The sequence shown here is derived from an EMBL/GenBank/DDBJ whole genome shotgun (WGS) entry which is preliminary data.</text>
</comment>
<dbReference type="Gene3D" id="3.30.700.10">
    <property type="entry name" value="Glycoprotein, Type 4 Pilin"/>
    <property type="match status" value="1"/>
</dbReference>
<dbReference type="Pfam" id="PF07963">
    <property type="entry name" value="N_methyl"/>
    <property type="match status" value="1"/>
</dbReference>
<dbReference type="NCBIfam" id="TIGR02532">
    <property type="entry name" value="IV_pilin_GFxxxE"/>
    <property type="match status" value="1"/>
</dbReference>